<sequence>MKTPATSRRKRFYAYQRRSGGQCYFDKAMHAHLQRYPHTIGHYQLTRFLGTSALLTAEEAAAQGWMAKPHGSPA</sequence>
<dbReference type="AlphaFoldDB" id="A0AAJ3JV89"/>
<reference evidence="1" key="1">
    <citation type="submission" date="2022-07" db="EMBL/GenBank/DDBJ databases">
        <authorList>
            <consortium name="DAFM: The Division of Animal and Food Microbiology"/>
        </authorList>
    </citation>
    <scope>NUCLEOTIDE SEQUENCE</scope>
    <source>
        <strain evidence="1">19MO01SH01-2</strain>
    </source>
</reference>
<dbReference type="GeneID" id="93832414"/>
<organism evidence="1 2">
    <name type="scientific">Stenotrophomonas maltophilia</name>
    <name type="common">Pseudomonas maltophilia</name>
    <name type="synonym">Xanthomonas maltophilia</name>
    <dbReference type="NCBI Taxonomy" id="40324"/>
    <lineage>
        <taxon>Bacteria</taxon>
        <taxon>Pseudomonadati</taxon>
        <taxon>Pseudomonadota</taxon>
        <taxon>Gammaproteobacteria</taxon>
        <taxon>Lysobacterales</taxon>
        <taxon>Lysobacteraceae</taxon>
        <taxon>Stenotrophomonas</taxon>
        <taxon>Stenotrophomonas maltophilia group</taxon>
    </lineage>
</organism>
<name>A0AAJ3JV89_STEMA</name>
<evidence type="ECO:0000313" key="1">
    <source>
        <dbReference type="EMBL" id="EKT4094937.1"/>
    </source>
</evidence>
<dbReference type="EMBL" id="ABLOJW010000039">
    <property type="protein sequence ID" value="EKT4094937.1"/>
    <property type="molecule type" value="Genomic_DNA"/>
</dbReference>
<comment type="caution">
    <text evidence="1">The sequence shown here is derived from an EMBL/GenBank/DDBJ whole genome shotgun (WGS) entry which is preliminary data.</text>
</comment>
<evidence type="ECO:0000313" key="2">
    <source>
        <dbReference type="Proteomes" id="UP001218208"/>
    </source>
</evidence>
<proteinExistence type="predicted"/>
<accession>A0AAJ3JV89</accession>
<gene>
    <name evidence="1" type="ORF">QEG23_004515</name>
</gene>
<protein>
    <submittedName>
        <fullName evidence="1">Uncharacterized protein</fullName>
    </submittedName>
</protein>
<dbReference type="Proteomes" id="UP001218208">
    <property type="component" value="Unassembled WGS sequence"/>
</dbReference>
<dbReference type="RefSeq" id="WP_024957547.1">
    <property type="nucleotide sequence ID" value="NZ_CP008838.1"/>
</dbReference>